<dbReference type="Proteomes" id="UP000801492">
    <property type="component" value="Unassembled WGS sequence"/>
</dbReference>
<keyword evidence="3" id="KW-1185">Reference proteome</keyword>
<dbReference type="PANTHER" id="PTHR31511:SF12">
    <property type="entry name" value="RHO TERMINATION FACTOR N-TERMINAL DOMAIN-CONTAINING PROTEIN"/>
    <property type="match status" value="1"/>
</dbReference>
<protein>
    <recommendedName>
        <fullName evidence="1">MYST zinc finger domain-containing protein</fullName>
    </recommendedName>
</protein>
<dbReference type="PANTHER" id="PTHR31511">
    <property type="entry name" value="PROTEIN CBG23764"/>
    <property type="match status" value="1"/>
</dbReference>
<dbReference type="Gene3D" id="3.30.60.60">
    <property type="entry name" value="N-acetyl transferase-like"/>
    <property type="match status" value="1"/>
</dbReference>
<feature type="domain" description="MYST zinc finger" evidence="1">
    <location>
        <begin position="40"/>
        <end position="70"/>
    </location>
</feature>
<evidence type="ECO:0000313" key="2">
    <source>
        <dbReference type="EMBL" id="KAF2898595.1"/>
    </source>
</evidence>
<dbReference type="EMBL" id="VTPC01003396">
    <property type="protein sequence ID" value="KAF2898595.1"/>
    <property type="molecule type" value="Genomic_DNA"/>
</dbReference>
<dbReference type="InterPro" id="IPR040706">
    <property type="entry name" value="Zf-MYST"/>
</dbReference>
<dbReference type="Pfam" id="PF17772">
    <property type="entry name" value="zf-MYST"/>
    <property type="match status" value="1"/>
</dbReference>
<comment type="caution">
    <text evidence="2">The sequence shown here is derived from an EMBL/GenBank/DDBJ whole genome shotgun (WGS) entry which is preliminary data.</text>
</comment>
<dbReference type="AlphaFoldDB" id="A0A8K0D368"/>
<name>A0A8K0D368_IGNLU</name>
<organism evidence="2 3">
    <name type="scientific">Ignelater luminosus</name>
    <name type="common">Cucubano</name>
    <name type="synonym">Pyrophorus luminosus</name>
    <dbReference type="NCBI Taxonomy" id="2038154"/>
    <lineage>
        <taxon>Eukaryota</taxon>
        <taxon>Metazoa</taxon>
        <taxon>Ecdysozoa</taxon>
        <taxon>Arthropoda</taxon>
        <taxon>Hexapoda</taxon>
        <taxon>Insecta</taxon>
        <taxon>Pterygota</taxon>
        <taxon>Neoptera</taxon>
        <taxon>Endopterygota</taxon>
        <taxon>Coleoptera</taxon>
        <taxon>Polyphaga</taxon>
        <taxon>Elateriformia</taxon>
        <taxon>Elateroidea</taxon>
        <taxon>Elateridae</taxon>
        <taxon>Agrypninae</taxon>
        <taxon>Pyrophorini</taxon>
        <taxon>Ignelater</taxon>
    </lineage>
</organism>
<gene>
    <name evidence="2" type="ORF">ILUMI_07580</name>
</gene>
<evidence type="ECO:0000259" key="1">
    <source>
        <dbReference type="Pfam" id="PF17772"/>
    </source>
</evidence>
<sequence>MDRHVNFLIVQDTYDDDNAEEIKYPWCWIKNLSRLVSKQTFNRQHKVWICERCLHYFHSEDKLQKHEVDCSEINECRVQMPYKEEDKTIKFKNLSHALRVPFIIYADFESLLKPIKKQK</sequence>
<evidence type="ECO:0000313" key="3">
    <source>
        <dbReference type="Proteomes" id="UP000801492"/>
    </source>
</evidence>
<dbReference type="OrthoDB" id="6602337at2759"/>
<accession>A0A8K0D368</accession>
<reference evidence="2" key="1">
    <citation type="submission" date="2019-08" db="EMBL/GenBank/DDBJ databases">
        <title>The genome of the North American firefly Photinus pyralis.</title>
        <authorList>
            <consortium name="Photinus pyralis genome working group"/>
            <person name="Fallon T.R."/>
            <person name="Sander Lower S.E."/>
            <person name="Weng J.-K."/>
        </authorList>
    </citation>
    <scope>NUCLEOTIDE SEQUENCE</scope>
    <source>
        <strain evidence="2">TRF0915ILg1</strain>
        <tissue evidence="2">Whole body</tissue>
    </source>
</reference>
<proteinExistence type="predicted"/>